<evidence type="ECO:0000256" key="1">
    <source>
        <dbReference type="SAM" id="Phobius"/>
    </source>
</evidence>
<evidence type="ECO:0000313" key="3">
    <source>
        <dbReference type="Proteomes" id="UP000760819"/>
    </source>
</evidence>
<keyword evidence="1" id="KW-0472">Membrane</keyword>
<keyword evidence="1" id="KW-0812">Transmembrane</keyword>
<dbReference type="Pfam" id="PF11104">
    <property type="entry name" value="PilM_2"/>
    <property type="match status" value="1"/>
</dbReference>
<reference evidence="2" key="1">
    <citation type="submission" date="2020-04" db="EMBL/GenBank/DDBJ databases">
        <authorList>
            <person name="Zhang T."/>
        </authorList>
    </citation>
    <scope>NUCLEOTIDE SEQUENCE</scope>
    <source>
        <strain evidence="2">HKST-UBA12</strain>
    </source>
</reference>
<keyword evidence="1" id="KW-1133">Transmembrane helix</keyword>
<organism evidence="2 3">
    <name type="scientific">Candidatus Dojkabacteria bacterium</name>
    <dbReference type="NCBI Taxonomy" id="2099670"/>
    <lineage>
        <taxon>Bacteria</taxon>
        <taxon>Candidatus Dojkabacteria</taxon>
    </lineage>
</organism>
<dbReference type="Proteomes" id="UP000760819">
    <property type="component" value="Unassembled WGS sequence"/>
</dbReference>
<reference evidence="2" key="2">
    <citation type="journal article" date="2021" name="Microbiome">
        <title>Successional dynamics and alternative stable states in a saline activated sludge microbial community over 9 years.</title>
        <authorList>
            <person name="Wang Y."/>
            <person name="Ye J."/>
            <person name="Ju F."/>
            <person name="Liu L."/>
            <person name="Boyd J.A."/>
            <person name="Deng Y."/>
            <person name="Parks D.H."/>
            <person name="Jiang X."/>
            <person name="Yin X."/>
            <person name="Woodcroft B.J."/>
            <person name="Tyson G.W."/>
            <person name="Hugenholtz P."/>
            <person name="Polz M.F."/>
            <person name="Zhang T."/>
        </authorList>
    </citation>
    <scope>NUCLEOTIDE SEQUENCE</scope>
    <source>
        <strain evidence="2">HKST-UBA12</strain>
    </source>
</reference>
<dbReference type="PANTHER" id="PTHR32432">
    <property type="entry name" value="CELL DIVISION PROTEIN FTSA-RELATED"/>
    <property type="match status" value="1"/>
</dbReference>
<dbReference type="InterPro" id="IPR005883">
    <property type="entry name" value="PilM"/>
</dbReference>
<dbReference type="EMBL" id="JAGQLI010000013">
    <property type="protein sequence ID" value="MCA9378831.1"/>
    <property type="molecule type" value="Genomic_DNA"/>
</dbReference>
<feature type="transmembrane region" description="Helical" evidence="1">
    <location>
        <begin position="350"/>
        <end position="370"/>
    </location>
</feature>
<accession>A0A955I6W1</accession>
<dbReference type="InterPro" id="IPR043129">
    <property type="entry name" value="ATPase_NBD"/>
</dbReference>
<dbReference type="PANTHER" id="PTHR32432:SF3">
    <property type="entry name" value="ETHANOLAMINE UTILIZATION PROTEIN EUTJ"/>
    <property type="match status" value="1"/>
</dbReference>
<sequence>MLDVEFDKATSVRPSLAVEFADGFVRVMRFERKTDNNFALRAFNEVELPAGTIENGVITQTDVVATTLAKAIETSQPHSVNTVYTIGILPQDYTFFLTIELPGIAKEELSDLIKRKVGDILPMSESEVYWDWHRIRTEENRTTIQLAAVPKNIINSYMETFDKAKLIALLFEPSAVSTSRLVYTVDPELSKHSVLVEATETSFIVSLMSNGDIIFSSDVTIQPVSSKENVRILLRKIEQVIGYDKTANIDIKTCAILVYGQNPNISIEDTIKSLNEMGAANANRINYSIESKYLAGHIEKHGKDVYIPLIGAAIRGMGKEKQGTTTINLIPQVAKVEFGRQELANTLRRYLVFVGINVLLLIVMIFVVSAETTKRVEQLSERYESVLNLSESAKVRDVQESINNLNSITGKNLKLVNSVFDWDKLMSAIAAVTQPDIVLNNMSAVPATSGLTQDSWEIVLTGTAVSRSSVITMTDLMRQGGLFNSVKLPLESLEDGQNVNFTIEAKVKYTSLLP</sequence>
<protein>
    <submittedName>
        <fullName evidence="2">Pilus assembly protein PilM</fullName>
    </submittedName>
</protein>
<dbReference type="SUPFAM" id="SSF53067">
    <property type="entry name" value="Actin-like ATPase domain"/>
    <property type="match status" value="1"/>
</dbReference>
<evidence type="ECO:0000313" key="2">
    <source>
        <dbReference type="EMBL" id="MCA9378831.1"/>
    </source>
</evidence>
<dbReference type="Gene3D" id="3.30.420.40">
    <property type="match status" value="1"/>
</dbReference>
<proteinExistence type="predicted"/>
<comment type="caution">
    <text evidence="2">The sequence shown here is derived from an EMBL/GenBank/DDBJ whole genome shotgun (WGS) entry which is preliminary data.</text>
</comment>
<dbReference type="AlphaFoldDB" id="A0A955I6W1"/>
<gene>
    <name evidence="2" type="primary">pilM</name>
    <name evidence="2" type="ORF">KC640_00225</name>
</gene>
<name>A0A955I6W1_9BACT</name>
<dbReference type="InterPro" id="IPR050696">
    <property type="entry name" value="FtsA/MreB"/>
</dbReference>